<keyword evidence="1" id="KW-0175">Coiled coil</keyword>
<dbReference type="OrthoDB" id="1562405at2759"/>
<dbReference type="PANTHER" id="PTHR15678">
    <property type="entry name" value="ANTIGEN MLAA-22-RELATED"/>
    <property type="match status" value="1"/>
</dbReference>
<dbReference type="EMBL" id="ML122250">
    <property type="protein sequence ID" value="RPD67222.1"/>
    <property type="molecule type" value="Genomic_DNA"/>
</dbReference>
<gene>
    <name evidence="7" type="ORF">L227DRAFT_516386</name>
</gene>
<feature type="coiled-coil region" evidence="1">
    <location>
        <begin position="2316"/>
        <end position="2343"/>
    </location>
</feature>
<dbReference type="STRING" id="1328759.A0A5C2STP0"/>
<feature type="compositionally biased region" description="Basic residues" evidence="2">
    <location>
        <begin position="2837"/>
        <end position="2851"/>
    </location>
</feature>
<dbReference type="InterPro" id="IPR021369">
    <property type="entry name" value="DUF2985"/>
</dbReference>
<evidence type="ECO:0000259" key="5">
    <source>
        <dbReference type="SMART" id="SM01215"/>
    </source>
</evidence>
<dbReference type="InterPro" id="IPR045167">
    <property type="entry name" value="Hobbit"/>
</dbReference>
<dbReference type="InterPro" id="IPR019449">
    <property type="entry name" value="FMP27_WPPW_RBG"/>
</dbReference>
<feature type="compositionally biased region" description="Polar residues" evidence="2">
    <location>
        <begin position="2599"/>
        <end position="2615"/>
    </location>
</feature>
<feature type="transmembrane region" description="Helical" evidence="3">
    <location>
        <begin position="3216"/>
        <end position="3241"/>
    </location>
</feature>
<keyword evidence="3" id="KW-1133">Transmembrane helix</keyword>
<feature type="compositionally biased region" description="Basic and acidic residues" evidence="2">
    <location>
        <begin position="2766"/>
        <end position="2775"/>
    </location>
</feature>
<dbReference type="InterPro" id="IPR019415">
    <property type="entry name" value="FMP27_SW_RBG"/>
</dbReference>
<dbReference type="SMART" id="SM01214">
    <property type="entry name" value="Fmp27_GFWDK"/>
    <property type="match status" value="1"/>
</dbReference>
<evidence type="ECO:0000259" key="6">
    <source>
        <dbReference type="SMART" id="SM01216"/>
    </source>
</evidence>
<feature type="compositionally biased region" description="Polar residues" evidence="2">
    <location>
        <begin position="2622"/>
        <end position="2642"/>
    </location>
</feature>
<evidence type="ECO:0000313" key="8">
    <source>
        <dbReference type="Proteomes" id="UP000313359"/>
    </source>
</evidence>
<feature type="region of interest" description="Disordered" evidence="2">
    <location>
        <begin position="3294"/>
        <end position="3344"/>
    </location>
</feature>
<feature type="compositionally biased region" description="Low complexity" evidence="2">
    <location>
        <begin position="3362"/>
        <end position="3377"/>
    </location>
</feature>
<evidence type="ECO:0000256" key="2">
    <source>
        <dbReference type="SAM" id="MobiDB-lite"/>
    </source>
</evidence>
<dbReference type="InterPro" id="IPR019441">
    <property type="entry name" value="FMP27/BLTP2/Hobbit_GFWDK_RBG"/>
</dbReference>
<dbReference type="SMART" id="SM01216">
    <property type="entry name" value="Fmp27_WPPW"/>
    <property type="match status" value="1"/>
</dbReference>
<dbReference type="SMART" id="SM01215">
    <property type="entry name" value="Fmp27_SW"/>
    <property type="match status" value="1"/>
</dbReference>
<dbReference type="Proteomes" id="UP000313359">
    <property type="component" value="Unassembled WGS sequence"/>
</dbReference>
<feature type="region of interest" description="Disordered" evidence="2">
    <location>
        <begin position="360"/>
        <end position="380"/>
    </location>
</feature>
<name>A0A5C2STP0_9APHY</name>
<reference evidence="7" key="1">
    <citation type="journal article" date="2018" name="Genome Biol. Evol.">
        <title>Genomics and development of Lentinus tigrinus, a white-rot wood-decaying mushroom with dimorphic fruiting bodies.</title>
        <authorList>
            <person name="Wu B."/>
            <person name="Xu Z."/>
            <person name="Knudson A."/>
            <person name="Carlson A."/>
            <person name="Chen N."/>
            <person name="Kovaka S."/>
            <person name="LaButti K."/>
            <person name="Lipzen A."/>
            <person name="Pennachio C."/>
            <person name="Riley R."/>
            <person name="Schakwitz W."/>
            <person name="Umezawa K."/>
            <person name="Ohm R.A."/>
            <person name="Grigoriev I.V."/>
            <person name="Nagy L.G."/>
            <person name="Gibbons J."/>
            <person name="Hibbett D."/>
        </authorList>
    </citation>
    <scope>NUCLEOTIDE SEQUENCE [LARGE SCALE GENOMIC DNA]</scope>
    <source>
        <strain evidence="7">ALCF2SS1-6</strain>
    </source>
</reference>
<evidence type="ECO:0000313" key="7">
    <source>
        <dbReference type="EMBL" id="RPD67222.1"/>
    </source>
</evidence>
<feature type="compositionally biased region" description="Polar residues" evidence="2">
    <location>
        <begin position="2876"/>
        <end position="2890"/>
    </location>
</feature>
<protein>
    <recommendedName>
        <fullName evidence="9">Golgi-body localization protein domain-containing protein</fullName>
    </recommendedName>
</protein>
<dbReference type="Pfam" id="PF11204">
    <property type="entry name" value="DUF2985"/>
    <property type="match status" value="1"/>
</dbReference>
<evidence type="ECO:0000256" key="1">
    <source>
        <dbReference type="SAM" id="Coils"/>
    </source>
</evidence>
<feature type="region of interest" description="Disordered" evidence="2">
    <location>
        <begin position="113"/>
        <end position="132"/>
    </location>
</feature>
<feature type="region of interest" description="Disordered" evidence="2">
    <location>
        <begin position="2543"/>
        <end position="2670"/>
    </location>
</feature>
<feature type="compositionally biased region" description="Polar residues" evidence="2">
    <location>
        <begin position="2853"/>
        <end position="2867"/>
    </location>
</feature>
<feature type="domain" description="FMP27/BLTP2/Hobbit GFWDK motif-containing RBG unit" evidence="4">
    <location>
        <begin position="1354"/>
        <end position="1506"/>
    </location>
</feature>
<feature type="compositionally biased region" description="Basic and acidic residues" evidence="2">
    <location>
        <begin position="3309"/>
        <end position="3319"/>
    </location>
</feature>
<feature type="region of interest" description="Disordered" evidence="2">
    <location>
        <begin position="1916"/>
        <end position="1953"/>
    </location>
</feature>
<feature type="compositionally biased region" description="Basic and acidic residues" evidence="2">
    <location>
        <begin position="2569"/>
        <end position="2587"/>
    </location>
</feature>
<evidence type="ECO:0000259" key="4">
    <source>
        <dbReference type="SMART" id="SM01214"/>
    </source>
</evidence>
<feature type="domain" description="FMP27 SW motif-containing RBG unit" evidence="5">
    <location>
        <begin position="1233"/>
        <end position="1336"/>
    </location>
</feature>
<dbReference type="Pfam" id="PF10344">
    <property type="entry name" value="Hobbit"/>
    <property type="match status" value="1"/>
</dbReference>
<feature type="compositionally biased region" description="Polar residues" evidence="2">
    <location>
        <begin position="3320"/>
        <end position="3336"/>
    </location>
</feature>
<proteinExistence type="predicted"/>
<keyword evidence="3" id="KW-0472">Membrane</keyword>
<keyword evidence="8" id="KW-1185">Reference proteome</keyword>
<evidence type="ECO:0000256" key="3">
    <source>
        <dbReference type="SAM" id="Phobius"/>
    </source>
</evidence>
<organism evidence="7 8">
    <name type="scientific">Lentinus tigrinus ALCF2SS1-6</name>
    <dbReference type="NCBI Taxonomy" id="1328759"/>
    <lineage>
        <taxon>Eukaryota</taxon>
        <taxon>Fungi</taxon>
        <taxon>Dikarya</taxon>
        <taxon>Basidiomycota</taxon>
        <taxon>Agaricomycotina</taxon>
        <taxon>Agaricomycetes</taxon>
        <taxon>Polyporales</taxon>
        <taxon>Polyporaceae</taxon>
        <taxon>Lentinus</taxon>
    </lineage>
</organism>
<feature type="domain" description="FMP27 WPPW motif-containing RBG unit" evidence="6">
    <location>
        <begin position="1746"/>
        <end position="2207"/>
    </location>
</feature>
<feature type="region of interest" description="Disordered" evidence="2">
    <location>
        <begin position="2766"/>
        <end position="2912"/>
    </location>
</feature>
<sequence length="3406" mass="381341">MRPYSSTEFFLHALLLRPIEDLTLWSILLVWIVRILTLSLLFRTYIGPAVVRLVSSRLRIRSISLRSIRGVYFKAGNGTWRVERIGISYHKPSSGTATRFSIQVQGLSLELDGQSNARPRSSRPHMRPRPTPSRVARRLWKVVYSLISLCYTTLEPYCRPAVRTFFVTTLRIVIRALPAVTNGLDFELDSASVSFTDIPGVRLSVGYAKLNSSVTLAYLPSVVSVEDSRPRAVHKRFASVADWNARVRGSFRRTWDRAWGATQVAASVTLQISDVSGYVDKDSELFAGSHRGHYFLDVPGFAFSVGARLNPHQGVEPRSIETSLDFGKINLQLDVIQKLLKVVKERRNVSDTTRGEILEATGLSESPLPPSASSHAPGTWKSPLSPVSPFMGALSASMRWRWAAKHSLDLKRPTRVTAKHLPYISYIKGIEVRIPRVTASYEPEALHESGPAVLYATLQDITLNAGLSHPERSDLHKKWLGTGNGASADSPAEAYFVTLVAKQFALDRNGVGELMDHLRVITLKTFRWDSLISQWPSPWLRGTSFLAGDPNAQLLVSNVSLDTVEVTERLDMLERLARRKRPPGSVEKAVHGQSTLPPLLSPVPRVGFGVHVGDISLRLISPTSADDQEPFVLEARTSGISGSMDSYFNSRPDSSYGNVERDYMGLEMDFRYGLAVNRTYANVWFGPDAHMRGAHPQSFHAASYPNETVIQVDPIQIGGAGRGLGEFVDEAGGVVSVDVPSIYTQCQCATEDISVELWQPDVIKALSCILSRTTGHSKPKPAKPSRRLLDQLPFGVISSLSVGRFMVFMTSPDLAPEDTLNISRGLAWRMGISVSYSALRPIHSSRMSAVVARGDQRSELSLPAEQVLHAVTEPGLSSSAESSRVLVQVSLWDIVLRDALATPFAADDPYGVGDSSIHHRSLEFLHIENIDVNVAVSGERPNGSPLPNTRDDCLVEVSIPSVKTVMHLAQIYNILLAVHTIQSLLPSRPLRSAASTAPSTSQPPSTLRIAVHCHLQHLQVLWGFPVSSKMFLRISSLECNISDDHKAAVEWDHILAGVNVPVTRNGMEKEEWEELVRLPRWRVELNPDASPLTVKVKGDSGRLRIPFDFILADLILDINLTIKSVKHLVRMVAAGTYIEPPSPPEEDAKRIPDIHIDLGRLVVEAADEILESRMGLIWRTGFAAAKVRQEREEAFQAKVATIISPKPASSSATMVNSESDFQFSSKHTVSVMDARNRLDQVHGVAWRAAIQNARSRQTEREETDLQAPVGSLRMPLYLEGDMVELNPIPPVPPLVRLTFNQLSLSITPPSFPYTAIPDFLFEAGHGLPRDTTFSLLVPMHIHFTVASLRLAFREYPLPLLNIPPDSKGLHAGLDFDSDVVIAEEMGTDKSVEWIPCEIVKVDSGMYGASQLSVRIPKTIMPVKSYARPTIRVMTDGITDFSWGVSYGFATQDLMRVIDTLSHAPRDSSPAIGFWDKLRLVFHWRLKVLFRDEVHLHMKGSRDPYDIRGYGAGFAFCWKGNPQLLIGQPNEANELIQVVSDSMLVTIPNIESSYGEDTIKANQGGARRAQTICAKFRSGVCFGVGFVLERACGPECEGCSGKPFDRQCRLFDFEPHYDVKLEWKDSIPEIKSEQDSYNGFRSDFIHMSISLTSGLRRKTVHLQPSSFHLSPEVFAHFWSWWHLFNGALSLPIRQGKLYPRKRPISPKFGQHLATLKYLISVSQVFISHVYVDESQDAWADGVTPYVGVKALINDFHADMHQRDTETTEATKGGTKTIHHKPFYAIEVNLKGLDLRAMLAVFSDPLKQCTPLEYSPPVSNYRSRNKLTPIDLKSNWVDMDDFAVDELGAPADTEVYLLPTASCPRFTYFKRIDDDDLGGPDKPLARTKFGSEDTHVCFIGKEPSIPQIQMELASERVERLRQKAQKETKPTVGTDTHTSSDDGHHNGDAKRRPTNDLPRMITLLQNYISQLQQVDKASKGTARSRNSSYYMPNDLVTPEEWAGFDNVYQVHSPHIIMDNAIRDIMMQYYYCSRSRRGFEYHMAQRAVKFIRDQAQAAVAEFHREMEETHKGPAASAQAAAAAVKKLLVGDGAGSTSSVDFVPQTVSKLPAAVDPLYGWAEGVSARKGHFCLLLKPQIVLRSNEDNESVCVLAAVQGKLKTFSIMDDANANDPVSGKVMNRNFAWLTGLQTFSPSATNTSGKDYVPLEVLIDLRADNSDFDRLVPQTDATFQYDKFNRLRLRNEVTSVAKTSQHHHAHLQNQTDLVRLHVPRFTVSANDRHFQAISDIVTNLVLFTDAAHKTRAEKLESLLFSYDFTNLASAADVVANMQQRLRQALETKNEAEQKLHGFGNPGRVELLKIDAHILLLVEELNLIFDAIKLAQDKANNESDQKSALLLHASSEEVSWRMLDQHDQLLAKLAVRETDFYWLSRRDSSTVNNLAVGDLQAFDGAADAEWTEILSKYNEPLTHPMVKRKLFLVAHWVVLPPVGGITIYEDFDLSFHPMRLQIDIRVGRKIMEYLWPARRKRQQEAAQTESFVIPEHIANAPSAHNGNASPPHKSRDLPAFMYTDSPRHASFDLPPRKSPDADRLAPPPPLRRLGTSRSFTDLRNTRQSSLQVPRIHRTNSSSSLRTKSTDALTLSKPSLSAAGRSMTHEWREKGRNQEPDDAAEMKTRASQKTFVRVKVASLHLLLSIAKEDSFLCRDARIRTRDLEYRNQTWSFEELVDQFIPSGRNWRGWVKVAFQQPLVPVLPVARELITKTKWIASKKDLANHDRPSRPNTPKLLKKPPPSSTSDLSRKSQDTARKSRDQTPSIVSDPPFLTSEPESMNDATIGPKREGMRKRAISLFRRKNYSRQESMESSDTTTSRAPSKVYDHIMSTTRRPYRGSTSQHNDPDTPGAGPSQFRDSNDNLHGAVQRYGDTYSVQGQQAELRVPVEDNQGLEGSRVNLALEQMSDHEYDHDDSMSEHHNDDIVEHLDVIDPQISTVSTLTNAMNAIVIPPLSFYSRKPVVVLPRLRKKKRKKVSDVEKGQVPQDEHPLHEDALDQHVHDVLSKRDKFRRVMRGVWSFCKTPLGFITAIYGFAVVFWGTGIVFFLAKFINLHNDITQGFWVELCQQVETGLFTATSIGFIPFRVMDTYRICKIWHFKRKIAKLRIKAGLPELYDPDDLPDPVYDPNYVQVLTEKEQIDLHYQQHQFMKSQTWYRPHGTQTHRAFPINLALWICVCNDLNSFFQCLLSGTMWGLDRFARPAWTTGTTLPAAFVAGIIAGVLIYWGGRKTRRTEQVIERLRMALAMDPEHRVPGEASPSTLGRVEEVSEHPNENHNLLTAQTTRPSTETAASAPGASPVIERDAEKGLDVVVPANASQTQSQAQTRTQPQAMSVDRQQSSRSLQFAEEMVIPAAEDIPRS</sequence>
<feature type="compositionally biased region" description="Low complexity" evidence="2">
    <location>
        <begin position="363"/>
        <end position="377"/>
    </location>
</feature>
<feature type="region of interest" description="Disordered" evidence="2">
    <location>
        <begin position="3359"/>
        <end position="3406"/>
    </location>
</feature>
<evidence type="ECO:0008006" key="9">
    <source>
        <dbReference type="Google" id="ProtNLM"/>
    </source>
</evidence>
<accession>A0A5C2STP0</accession>
<keyword evidence="3" id="KW-0812">Transmembrane</keyword>
<feature type="compositionally biased region" description="Basic and acidic residues" evidence="2">
    <location>
        <begin position="1936"/>
        <end position="1952"/>
    </location>
</feature>
<feature type="transmembrane region" description="Helical" evidence="3">
    <location>
        <begin position="3071"/>
        <end position="3094"/>
    </location>
</feature>
<dbReference type="PANTHER" id="PTHR15678:SF6">
    <property type="entry name" value="BRIDGE-LIKE LIPID TRANSFER PROTEIN FAMILY MEMBER 2"/>
    <property type="match status" value="1"/>
</dbReference>
<feature type="compositionally biased region" description="Basic and acidic residues" evidence="2">
    <location>
        <begin position="2650"/>
        <end position="2670"/>
    </location>
</feature>
<feature type="compositionally biased region" description="Basic and acidic residues" evidence="2">
    <location>
        <begin position="2794"/>
        <end position="2807"/>
    </location>
</feature>
<feature type="compositionally biased region" description="Basic and acidic residues" evidence="2">
    <location>
        <begin position="1916"/>
        <end position="1927"/>
    </location>
</feature>
<feature type="transmembrane region" description="Helical" evidence="3">
    <location>
        <begin position="3253"/>
        <end position="3271"/>
    </location>
</feature>